<dbReference type="Gene3D" id="2.130.10.30">
    <property type="entry name" value="Regulator of chromosome condensation 1/beta-lactamase-inhibitor protein II"/>
    <property type="match status" value="2"/>
</dbReference>
<keyword evidence="2 5" id="KW-0547">Nucleotide-binding</keyword>
<dbReference type="GO" id="GO:0042803">
    <property type="term" value="F:protein homodimerization activity"/>
    <property type="evidence" value="ECO:0007669"/>
    <property type="project" value="UniProtKB-ARBA"/>
</dbReference>
<organism evidence="9 10">
    <name type="scientific">Trapa incisa</name>
    <dbReference type="NCBI Taxonomy" id="236973"/>
    <lineage>
        <taxon>Eukaryota</taxon>
        <taxon>Viridiplantae</taxon>
        <taxon>Streptophyta</taxon>
        <taxon>Embryophyta</taxon>
        <taxon>Tracheophyta</taxon>
        <taxon>Spermatophyta</taxon>
        <taxon>Magnoliopsida</taxon>
        <taxon>eudicotyledons</taxon>
        <taxon>Gunneridae</taxon>
        <taxon>Pentapetalae</taxon>
        <taxon>rosids</taxon>
        <taxon>malvids</taxon>
        <taxon>Myrtales</taxon>
        <taxon>Lythraceae</taxon>
        <taxon>Trapa</taxon>
    </lineage>
</organism>
<dbReference type="SMART" id="SM00220">
    <property type="entry name" value="S_TKc"/>
    <property type="match status" value="1"/>
</dbReference>
<evidence type="ECO:0000256" key="6">
    <source>
        <dbReference type="SAM" id="Phobius"/>
    </source>
</evidence>
<dbReference type="GO" id="GO:0004672">
    <property type="term" value="F:protein kinase activity"/>
    <property type="evidence" value="ECO:0007669"/>
    <property type="project" value="InterPro"/>
</dbReference>
<dbReference type="PANTHER" id="PTHR46146:SF4">
    <property type="entry name" value="SERINE_THREONINE-PROTEIN KINASE-LIKE PROTEIN CCR4"/>
    <property type="match status" value="1"/>
</dbReference>
<dbReference type="EMBL" id="JAXIOK010000022">
    <property type="protein sequence ID" value="KAK4743959.1"/>
    <property type="molecule type" value="Genomic_DNA"/>
</dbReference>
<dbReference type="GO" id="GO:0005524">
    <property type="term" value="F:ATP binding"/>
    <property type="evidence" value="ECO:0007669"/>
    <property type="project" value="UniProtKB-UniRule"/>
</dbReference>
<gene>
    <name evidence="9" type="ORF">SAY87_010271</name>
</gene>
<dbReference type="Gene3D" id="3.30.200.20">
    <property type="entry name" value="Phosphorylase Kinase, domain 1"/>
    <property type="match status" value="1"/>
</dbReference>
<feature type="chain" id="PRO_5043031581" description="Protein kinase domain-containing protein" evidence="7">
    <location>
        <begin position="28"/>
        <end position="784"/>
    </location>
</feature>
<name>A0AAN7GL98_9MYRT</name>
<keyword evidence="3" id="KW-0418">Kinase</keyword>
<dbReference type="PROSITE" id="PS00107">
    <property type="entry name" value="PROTEIN_KINASE_ATP"/>
    <property type="match status" value="1"/>
</dbReference>
<feature type="binding site" evidence="5">
    <location>
        <position position="498"/>
    </location>
    <ligand>
        <name>ATP</name>
        <dbReference type="ChEBI" id="CHEBI:30616"/>
    </ligand>
</feature>
<reference evidence="9 10" key="1">
    <citation type="journal article" date="2023" name="Hortic Res">
        <title>Pangenome of water caltrop reveals structural variations and asymmetric subgenome divergence after allopolyploidization.</title>
        <authorList>
            <person name="Zhang X."/>
            <person name="Chen Y."/>
            <person name="Wang L."/>
            <person name="Yuan Y."/>
            <person name="Fang M."/>
            <person name="Shi L."/>
            <person name="Lu R."/>
            <person name="Comes H.P."/>
            <person name="Ma Y."/>
            <person name="Chen Y."/>
            <person name="Huang G."/>
            <person name="Zhou Y."/>
            <person name="Zheng Z."/>
            <person name="Qiu Y."/>
        </authorList>
    </citation>
    <scope>NUCLEOTIDE SEQUENCE [LARGE SCALE GENOMIC DNA]</scope>
    <source>
        <tissue evidence="9">Roots</tissue>
    </source>
</reference>
<accession>A0AAN7GL98</accession>
<keyword evidence="1" id="KW-0808">Transferase</keyword>
<keyword evidence="6" id="KW-0472">Membrane</keyword>
<evidence type="ECO:0000256" key="1">
    <source>
        <dbReference type="ARBA" id="ARBA00022679"/>
    </source>
</evidence>
<dbReference type="PROSITE" id="PS50011">
    <property type="entry name" value="PROTEIN_KINASE_DOM"/>
    <property type="match status" value="1"/>
</dbReference>
<evidence type="ECO:0000313" key="9">
    <source>
        <dbReference type="EMBL" id="KAK4743959.1"/>
    </source>
</evidence>
<evidence type="ECO:0000259" key="8">
    <source>
        <dbReference type="PROSITE" id="PS50011"/>
    </source>
</evidence>
<dbReference type="SUPFAM" id="SSF56112">
    <property type="entry name" value="Protein kinase-like (PK-like)"/>
    <property type="match status" value="1"/>
</dbReference>
<keyword evidence="7" id="KW-0732">Signal</keyword>
<dbReference type="InterPro" id="IPR000719">
    <property type="entry name" value="Prot_kinase_dom"/>
</dbReference>
<evidence type="ECO:0000256" key="3">
    <source>
        <dbReference type="ARBA" id="ARBA00022777"/>
    </source>
</evidence>
<dbReference type="PANTHER" id="PTHR46146">
    <property type="entry name" value="SERINE/THREONINE-PROTEIN KINASE-LIKE PROTEIN CCR4"/>
    <property type="match status" value="1"/>
</dbReference>
<dbReference type="InterPro" id="IPR008271">
    <property type="entry name" value="Ser/Thr_kinase_AS"/>
</dbReference>
<proteinExistence type="predicted"/>
<sequence>MAAKLCNSAIIPLFSILLPILASPAHSLSTVSISETSDRTLICALQGIPGRTSPSLNCTSFPAGGIRINTVIRNTIPFSGIVSGDGFLCALMASTSSPVSIIGCWRFSPDGTATRNLRQIYKGPTIKDLDSGNKRICGVFNGKNRLGCWQWRKFNYSGSRNASLSTVTVGDDYVCGLSSSKGEIFCWGDNSGINDRIPEGAYRLVKAGPRHACAISVNDTLRCWGDSPAPDSVMPAAHFTSLALGENRTCGLWSNGTVTCWGSGGFTLPTALRGINFVAIEAKRSVFCGVASSNSSLFCWGNGYLDSNPIVFDNVLPGPCMSSSSCCCRSMILSSSFCSSGYSICQPCTGKCGDFGLEPSASDPSPPLGRGSSGVDGQMMAFLVVGCVGSASFLLVCGFLVFRYCKGKVIRVHDSGRLDTSESNYGSSPGRSTRPQPVLTKRLSHMFSAGNQTHLEEFSLQTLAEATDNFSPEFKVGIGSFGSVYRACLDDGREVAIKRAEISMTSGGGMVRRQQDRDKAFVNELESMSRLNHKNLVKLYGFCEDGDELILVYEYIDDGSLHDHLHQFSHSPPATSSWQGRLKVALDAARGIEYLHVYAVPPVIHRDIKSSNILLSSDGTAKVSDFGLSLSGPEDDDSHLSLHAAGTVGYVDPEYYRMQHLTPKSDVYSFGVVLLELLSGYRAIHKNENGVPRNVVDVVVPFIVHNEIHRVLDPKVPPPTPFEIEAVAFVGYLAADCVRLEGRDRPTSTEVIDRLERALYACVAQTRHRSSMSDSIVVLDSFDS</sequence>
<dbReference type="PROSITE" id="PS00108">
    <property type="entry name" value="PROTEIN_KINASE_ST"/>
    <property type="match status" value="1"/>
</dbReference>
<evidence type="ECO:0000256" key="7">
    <source>
        <dbReference type="SAM" id="SignalP"/>
    </source>
</evidence>
<feature type="transmembrane region" description="Helical" evidence="6">
    <location>
        <begin position="379"/>
        <end position="402"/>
    </location>
</feature>
<dbReference type="Proteomes" id="UP001345219">
    <property type="component" value="Chromosome 9"/>
</dbReference>
<keyword evidence="6" id="KW-1133">Transmembrane helix</keyword>
<keyword evidence="10" id="KW-1185">Reference proteome</keyword>
<dbReference type="InterPro" id="IPR011009">
    <property type="entry name" value="Kinase-like_dom_sf"/>
</dbReference>
<keyword evidence="6" id="KW-0812">Transmembrane</keyword>
<dbReference type="Gene3D" id="1.10.510.10">
    <property type="entry name" value="Transferase(Phosphotransferase) domain 1"/>
    <property type="match status" value="1"/>
</dbReference>
<comment type="caution">
    <text evidence="9">The sequence shown here is derived from an EMBL/GenBank/DDBJ whole genome shotgun (WGS) entry which is preliminary data.</text>
</comment>
<dbReference type="SUPFAM" id="SSF50985">
    <property type="entry name" value="RCC1/BLIP-II"/>
    <property type="match status" value="1"/>
</dbReference>
<dbReference type="InterPro" id="IPR009091">
    <property type="entry name" value="RCC1/BLIP-II"/>
</dbReference>
<dbReference type="Pfam" id="PF00069">
    <property type="entry name" value="Pkinase"/>
    <property type="match status" value="1"/>
</dbReference>
<evidence type="ECO:0000313" key="10">
    <source>
        <dbReference type="Proteomes" id="UP001345219"/>
    </source>
</evidence>
<evidence type="ECO:0000256" key="2">
    <source>
        <dbReference type="ARBA" id="ARBA00022741"/>
    </source>
</evidence>
<feature type="signal peptide" evidence="7">
    <location>
        <begin position="1"/>
        <end position="27"/>
    </location>
</feature>
<dbReference type="InterPro" id="IPR017441">
    <property type="entry name" value="Protein_kinase_ATP_BS"/>
</dbReference>
<evidence type="ECO:0000256" key="5">
    <source>
        <dbReference type="PROSITE-ProRule" id="PRU10141"/>
    </source>
</evidence>
<keyword evidence="4 5" id="KW-0067">ATP-binding</keyword>
<protein>
    <recommendedName>
        <fullName evidence="8">Protein kinase domain-containing protein</fullName>
    </recommendedName>
</protein>
<feature type="domain" description="Protein kinase" evidence="8">
    <location>
        <begin position="470"/>
        <end position="759"/>
    </location>
</feature>
<evidence type="ECO:0000256" key="4">
    <source>
        <dbReference type="ARBA" id="ARBA00022840"/>
    </source>
</evidence>
<dbReference type="AlphaFoldDB" id="A0AAN7GL98"/>